<feature type="domain" description="USP" evidence="1">
    <location>
        <begin position="1"/>
        <end position="230"/>
    </location>
</feature>
<dbReference type="GO" id="GO:0016579">
    <property type="term" value="P:protein deubiquitination"/>
    <property type="evidence" value="ECO:0007669"/>
    <property type="project" value="InterPro"/>
</dbReference>
<dbReference type="InterPro" id="IPR055335">
    <property type="entry name" value="Ucp6/RUP1"/>
</dbReference>
<name>A0A9N9DWV4_9GLOM</name>
<evidence type="ECO:0000313" key="3">
    <source>
        <dbReference type="Proteomes" id="UP000789342"/>
    </source>
</evidence>
<dbReference type="InterPro" id="IPR028889">
    <property type="entry name" value="USP"/>
</dbReference>
<gene>
    <name evidence="2" type="ORF">AMORRO_LOCUS10100</name>
</gene>
<dbReference type="InterPro" id="IPR001394">
    <property type="entry name" value="Peptidase_C19_UCH"/>
</dbReference>
<keyword evidence="3" id="KW-1185">Reference proteome</keyword>
<evidence type="ECO:0000313" key="2">
    <source>
        <dbReference type="EMBL" id="CAG8654020.1"/>
    </source>
</evidence>
<comment type="caution">
    <text evidence="2">The sequence shown here is derived from an EMBL/GenBank/DDBJ whole genome shotgun (WGS) entry which is preliminary data.</text>
</comment>
<feature type="non-terminal residue" evidence="2">
    <location>
        <position position="1"/>
    </location>
</feature>
<dbReference type="AlphaFoldDB" id="A0A9N9DWV4"/>
<dbReference type="GO" id="GO:0005829">
    <property type="term" value="C:cytosol"/>
    <property type="evidence" value="ECO:0007669"/>
    <property type="project" value="TreeGrafter"/>
</dbReference>
<dbReference type="PANTHER" id="PTHR39597:SF1">
    <property type="entry name" value="UBA DOMAIN-CONTAINING PROTEIN RUP1"/>
    <property type="match status" value="1"/>
</dbReference>
<accession>A0A9N9DWV4</accession>
<dbReference type="GO" id="GO:0005634">
    <property type="term" value="C:nucleus"/>
    <property type="evidence" value="ECO:0007669"/>
    <property type="project" value="TreeGrafter"/>
</dbReference>
<proteinExistence type="predicted"/>
<dbReference type="GO" id="GO:0004843">
    <property type="term" value="F:cysteine-type deubiquitinase activity"/>
    <property type="evidence" value="ECO:0007669"/>
    <property type="project" value="InterPro"/>
</dbReference>
<dbReference type="PANTHER" id="PTHR39597">
    <property type="entry name" value="UBA DOMAIN-CONTAINING PROTEIN RUP1"/>
    <property type="match status" value="1"/>
</dbReference>
<sequence length="572" mass="66946">TTLELAPILVINLKHQNSYSYSYSDTSFQIHKELYMDRYLPENKKNIEEKWNQVEKLKIELERTSHQIDKIMKFQGKHSGTELLKGSIEHFRWKCSRAKEKGESYDDAERTLMWLMNVQERVERKFNALLEKKVDHEQNIKKIFDTQDMKKCLYRLKAVLVREGQTHWAYIWVPRDGKGDGHYTSTFDDGSWMKFHDTNVEKVYDDLVLNETVNNYHSNNTIYALIYVDHKYDHNYTNITDVIPASLKEFVNRDNRLFEDELQSQHRSQEDISESTVDIDHRTWGSDSTTYGTSDFDYLPEQARNTKSYQSIMLKRIELFGFKLGQIDVVKSLLEDYKDPSVNSLDWSEPIPLQSGYRGKAKYSAMVTAYDSFKHTTFYIMEGLEQSFQDQYKQGLGYLYQALELERSWVNDCERNGFNGTNLDRTIFINTFAKAFLKILNDGSLEKAKDPKSFPEGVENALSVLKICISFKFIRDGFLNGLTEGWVNLKKNIEEKDTYDRATFEKLSQLISSYKSSEIPYGLDIKFSFDSLLENLEPPKLIDDDSLAQRYTECLKKCKTQFKDVAQAIELI</sequence>
<dbReference type="SUPFAM" id="SSF54001">
    <property type="entry name" value="Cysteine proteinases"/>
    <property type="match status" value="1"/>
</dbReference>
<dbReference type="Pfam" id="PF00443">
    <property type="entry name" value="UCH"/>
    <property type="match status" value="1"/>
</dbReference>
<protein>
    <submittedName>
        <fullName evidence="2">7659_t:CDS:1</fullName>
    </submittedName>
</protein>
<reference evidence="2" key="1">
    <citation type="submission" date="2021-06" db="EMBL/GenBank/DDBJ databases">
        <authorList>
            <person name="Kallberg Y."/>
            <person name="Tangrot J."/>
            <person name="Rosling A."/>
        </authorList>
    </citation>
    <scope>NUCLEOTIDE SEQUENCE</scope>
    <source>
        <strain evidence="2">CL551</strain>
    </source>
</reference>
<dbReference type="Proteomes" id="UP000789342">
    <property type="component" value="Unassembled WGS sequence"/>
</dbReference>
<organism evidence="2 3">
    <name type="scientific">Acaulospora morrowiae</name>
    <dbReference type="NCBI Taxonomy" id="94023"/>
    <lineage>
        <taxon>Eukaryota</taxon>
        <taxon>Fungi</taxon>
        <taxon>Fungi incertae sedis</taxon>
        <taxon>Mucoromycota</taxon>
        <taxon>Glomeromycotina</taxon>
        <taxon>Glomeromycetes</taxon>
        <taxon>Diversisporales</taxon>
        <taxon>Acaulosporaceae</taxon>
        <taxon>Acaulospora</taxon>
    </lineage>
</organism>
<dbReference type="OrthoDB" id="443682at2759"/>
<dbReference type="Gene3D" id="3.90.70.10">
    <property type="entry name" value="Cysteine proteinases"/>
    <property type="match status" value="1"/>
</dbReference>
<dbReference type="EMBL" id="CAJVPV010010698">
    <property type="protein sequence ID" value="CAG8654020.1"/>
    <property type="molecule type" value="Genomic_DNA"/>
</dbReference>
<dbReference type="PROSITE" id="PS50235">
    <property type="entry name" value="USP_3"/>
    <property type="match status" value="1"/>
</dbReference>
<dbReference type="InterPro" id="IPR038765">
    <property type="entry name" value="Papain-like_cys_pep_sf"/>
</dbReference>
<evidence type="ECO:0000259" key="1">
    <source>
        <dbReference type="PROSITE" id="PS50235"/>
    </source>
</evidence>